<gene>
    <name evidence="2" type="ORF">ACFFHU_08180</name>
</gene>
<feature type="transmembrane region" description="Helical" evidence="1">
    <location>
        <begin position="29"/>
        <end position="55"/>
    </location>
</feature>
<feature type="transmembrane region" description="Helical" evidence="1">
    <location>
        <begin position="76"/>
        <end position="97"/>
    </location>
</feature>
<name>A0ABV6NTP2_9ACTN</name>
<reference evidence="2 3" key="1">
    <citation type="submission" date="2024-09" db="EMBL/GenBank/DDBJ databases">
        <authorList>
            <person name="Sun Q."/>
            <person name="Mori K."/>
        </authorList>
    </citation>
    <scope>NUCLEOTIDE SEQUENCE [LARGE SCALE GENOMIC DNA]</scope>
    <source>
        <strain evidence="2 3">TBRC 2205</strain>
    </source>
</reference>
<dbReference type="EMBL" id="JBHLUE010000004">
    <property type="protein sequence ID" value="MFC0564140.1"/>
    <property type="molecule type" value="Genomic_DNA"/>
</dbReference>
<evidence type="ECO:0000313" key="3">
    <source>
        <dbReference type="Proteomes" id="UP001589894"/>
    </source>
</evidence>
<evidence type="ECO:0008006" key="4">
    <source>
        <dbReference type="Google" id="ProtNLM"/>
    </source>
</evidence>
<sequence>MQWGGSEARTAARGAAWPMLRRVPVSVAVIGYALCAALAQPLTLAALVAVLLPGVPLAWYGVRRTPRTRIWAGRRTVLTWLGLGVAFCLWELGAFLAGNDDAHPTFSMLADPVLAGYPGRVAGYLLWLGTGAWLVRR</sequence>
<dbReference type="Proteomes" id="UP001589894">
    <property type="component" value="Unassembled WGS sequence"/>
</dbReference>
<accession>A0ABV6NTP2</accession>
<keyword evidence="1" id="KW-0812">Transmembrane</keyword>
<keyword evidence="1" id="KW-1133">Transmembrane helix</keyword>
<keyword evidence="1" id="KW-0472">Membrane</keyword>
<evidence type="ECO:0000256" key="1">
    <source>
        <dbReference type="SAM" id="Phobius"/>
    </source>
</evidence>
<comment type="caution">
    <text evidence="2">The sequence shown here is derived from an EMBL/GenBank/DDBJ whole genome shotgun (WGS) entry which is preliminary data.</text>
</comment>
<organism evidence="2 3">
    <name type="scientific">Plantactinospora siamensis</name>
    <dbReference type="NCBI Taxonomy" id="555372"/>
    <lineage>
        <taxon>Bacteria</taxon>
        <taxon>Bacillati</taxon>
        <taxon>Actinomycetota</taxon>
        <taxon>Actinomycetes</taxon>
        <taxon>Micromonosporales</taxon>
        <taxon>Micromonosporaceae</taxon>
        <taxon>Plantactinospora</taxon>
    </lineage>
</organism>
<proteinExistence type="predicted"/>
<keyword evidence="3" id="KW-1185">Reference proteome</keyword>
<feature type="transmembrane region" description="Helical" evidence="1">
    <location>
        <begin position="117"/>
        <end position="135"/>
    </location>
</feature>
<evidence type="ECO:0000313" key="2">
    <source>
        <dbReference type="EMBL" id="MFC0564140.1"/>
    </source>
</evidence>
<protein>
    <recommendedName>
        <fullName evidence="4">Apolipoprotein N-acyltransferase</fullName>
    </recommendedName>
</protein>
<dbReference type="RefSeq" id="WP_377337080.1">
    <property type="nucleotide sequence ID" value="NZ_JBHLUE010000004.1"/>
</dbReference>